<evidence type="ECO:0000313" key="3">
    <source>
        <dbReference type="Proteomes" id="UP000799772"/>
    </source>
</evidence>
<comment type="caution">
    <text evidence="2">The sequence shown here is derived from an EMBL/GenBank/DDBJ whole genome shotgun (WGS) entry which is preliminary data.</text>
</comment>
<dbReference type="Gene3D" id="1.10.10.410">
    <property type="match status" value="1"/>
</dbReference>
<dbReference type="GO" id="GO:0005739">
    <property type="term" value="C:mitochondrion"/>
    <property type="evidence" value="ECO:0007669"/>
    <property type="project" value="UniProtKB-SubCell"/>
</dbReference>
<gene>
    <name evidence="1" type="primary">AIM41</name>
    <name evidence="2" type="ORF">NA57DRAFT_56345</name>
</gene>
<name>A0A9P4ID87_9PEZI</name>
<evidence type="ECO:0000256" key="1">
    <source>
        <dbReference type="RuleBase" id="RU365099"/>
    </source>
</evidence>
<proteinExistence type="inferred from homology"/>
<dbReference type="InterPro" id="IPR019004">
    <property type="entry name" value="YqeY/Aim41"/>
</dbReference>
<dbReference type="InterPro" id="IPR042184">
    <property type="entry name" value="YqeY/Aim41_N"/>
</dbReference>
<comment type="similarity">
    <text evidence="1">Belongs to the AIM41 family.</text>
</comment>
<protein>
    <recommendedName>
        <fullName evidence="1">Altered inheritance of mitochondria protein 41</fullName>
    </recommendedName>
</protein>
<sequence>MATTLRFAACALRVSSSRSITPRASNPSSICQKCLRAFSSSQRRSSTAPSPASPILVKLRGDLKSAMRAKDTARLSVLRALLADITNASKTSSPITTNPQFLSLLRKRLAAAETAVEEFKSVSRQDLVDKEEGQMEVLQGYVKDVGGDTMNPEELKSAIEEVVEEMKAQGKVVMGEALKKLLGPGGKLEGKGADGKEVAKVVRSMIL</sequence>
<organism evidence="2 3">
    <name type="scientific">Rhizodiscina lignyota</name>
    <dbReference type="NCBI Taxonomy" id="1504668"/>
    <lineage>
        <taxon>Eukaryota</taxon>
        <taxon>Fungi</taxon>
        <taxon>Dikarya</taxon>
        <taxon>Ascomycota</taxon>
        <taxon>Pezizomycotina</taxon>
        <taxon>Dothideomycetes</taxon>
        <taxon>Pleosporomycetidae</taxon>
        <taxon>Aulographales</taxon>
        <taxon>Rhizodiscinaceae</taxon>
        <taxon>Rhizodiscina</taxon>
    </lineage>
</organism>
<dbReference type="Proteomes" id="UP000799772">
    <property type="component" value="Unassembled WGS sequence"/>
</dbReference>
<evidence type="ECO:0000313" key="2">
    <source>
        <dbReference type="EMBL" id="KAF2098699.1"/>
    </source>
</evidence>
<comment type="subcellular location">
    <subcellularLocation>
        <location evidence="1">Mitochondrion</location>
    </subcellularLocation>
</comment>
<dbReference type="AlphaFoldDB" id="A0A9P4ID87"/>
<dbReference type="Pfam" id="PF09424">
    <property type="entry name" value="YqeY"/>
    <property type="match status" value="1"/>
</dbReference>
<dbReference type="EMBL" id="ML978126">
    <property type="protein sequence ID" value="KAF2098699.1"/>
    <property type="molecule type" value="Genomic_DNA"/>
</dbReference>
<dbReference type="InterPro" id="IPR023168">
    <property type="entry name" value="GatB_Yqey_C_2"/>
</dbReference>
<keyword evidence="1" id="KW-0496">Mitochondrion</keyword>
<dbReference type="SUPFAM" id="SSF89095">
    <property type="entry name" value="GatB/YqeY motif"/>
    <property type="match status" value="1"/>
</dbReference>
<keyword evidence="3" id="KW-1185">Reference proteome</keyword>
<reference evidence="2" key="1">
    <citation type="journal article" date="2020" name="Stud. Mycol.">
        <title>101 Dothideomycetes genomes: a test case for predicting lifestyles and emergence of pathogens.</title>
        <authorList>
            <person name="Haridas S."/>
            <person name="Albert R."/>
            <person name="Binder M."/>
            <person name="Bloem J."/>
            <person name="Labutti K."/>
            <person name="Salamov A."/>
            <person name="Andreopoulos B."/>
            <person name="Baker S."/>
            <person name="Barry K."/>
            <person name="Bills G."/>
            <person name="Bluhm B."/>
            <person name="Cannon C."/>
            <person name="Castanera R."/>
            <person name="Culley D."/>
            <person name="Daum C."/>
            <person name="Ezra D."/>
            <person name="Gonzalez J."/>
            <person name="Henrissat B."/>
            <person name="Kuo A."/>
            <person name="Liang C."/>
            <person name="Lipzen A."/>
            <person name="Lutzoni F."/>
            <person name="Magnuson J."/>
            <person name="Mondo S."/>
            <person name="Nolan M."/>
            <person name="Ohm R."/>
            <person name="Pangilinan J."/>
            <person name="Park H.-J."/>
            <person name="Ramirez L."/>
            <person name="Alfaro M."/>
            <person name="Sun H."/>
            <person name="Tritt A."/>
            <person name="Yoshinaga Y."/>
            <person name="Zwiers L.-H."/>
            <person name="Turgeon B."/>
            <person name="Goodwin S."/>
            <person name="Spatafora J."/>
            <person name="Crous P."/>
            <person name="Grigoriev I."/>
        </authorList>
    </citation>
    <scope>NUCLEOTIDE SEQUENCE</scope>
    <source>
        <strain evidence="2">CBS 133067</strain>
    </source>
</reference>
<dbReference type="PANTHER" id="PTHR28055:SF1">
    <property type="entry name" value="ALTERED INHERITANCE OF MITOCHONDRIA PROTEIN 41, MITOCHONDRIAL"/>
    <property type="match status" value="1"/>
</dbReference>
<dbReference type="PANTHER" id="PTHR28055">
    <property type="entry name" value="ALTERED INHERITANCE OF MITOCHONDRIA PROTEIN 41, MITOCHONDRIAL"/>
    <property type="match status" value="1"/>
</dbReference>
<dbReference type="OrthoDB" id="538640at2759"/>
<accession>A0A9P4ID87</accession>
<dbReference type="GO" id="GO:0016884">
    <property type="term" value="F:carbon-nitrogen ligase activity, with glutamine as amido-N-donor"/>
    <property type="evidence" value="ECO:0007669"/>
    <property type="project" value="UniProtKB-UniRule"/>
</dbReference>
<dbReference type="InterPro" id="IPR003789">
    <property type="entry name" value="Asn/Gln_tRNA_amidoTrase-B-like"/>
</dbReference>
<dbReference type="Gene3D" id="1.10.1510.10">
    <property type="entry name" value="Uncharacterised protein YqeY/AIM41 PF09424, N-terminal domain"/>
    <property type="match status" value="1"/>
</dbReference>